<dbReference type="InterPro" id="IPR002711">
    <property type="entry name" value="HNH"/>
</dbReference>
<dbReference type="Gene3D" id="1.10.30.50">
    <property type="match status" value="1"/>
</dbReference>
<evidence type="ECO:0000313" key="2">
    <source>
        <dbReference type="EMBL" id="MPN05873.1"/>
    </source>
</evidence>
<gene>
    <name evidence="2" type="ORF">SDC9_153127</name>
</gene>
<organism evidence="2">
    <name type="scientific">bioreactor metagenome</name>
    <dbReference type="NCBI Taxonomy" id="1076179"/>
    <lineage>
        <taxon>unclassified sequences</taxon>
        <taxon>metagenomes</taxon>
        <taxon>ecological metagenomes</taxon>
    </lineage>
</organism>
<dbReference type="AlphaFoldDB" id="A0A645EZN8"/>
<dbReference type="InterPro" id="IPR013087">
    <property type="entry name" value="Znf_C2H2_type"/>
</dbReference>
<accession>A0A645EZN8</accession>
<dbReference type="Pfam" id="PF01844">
    <property type="entry name" value="HNH"/>
    <property type="match status" value="1"/>
</dbReference>
<dbReference type="SMART" id="SM00507">
    <property type="entry name" value="HNHc"/>
    <property type="match status" value="1"/>
</dbReference>
<feature type="domain" description="C2H2-type" evidence="1">
    <location>
        <begin position="21"/>
        <end position="41"/>
    </location>
</feature>
<protein>
    <recommendedName>
        <fullName evidence="1">C2H2-type domain-containing protein</fullName>
    </recommendedName>
</protein>
<dbReference type="GO" id="GO:0003676">
    <property type="term" value="F:nucleic acid binding"/>
    <property type="evidence" value="ECO:0007669"/>
    <property type="project" value="InterPro"/>
</dbReference>
<comment type="caution">
    <text evidence="2">The sequence shown here is derived from an EMBL/GenBank/DDBJ whole genome shotgun (WGS) entry which is preliminary data.</text>
</comment>
<dbReference type="CDD" id="cd00085">
    <property type="entry name" value="HNHc"/>
    <property type="match status" value="1"/>
</dbReference>
<proteinExistence type="predicted"/>
<dbReference type="GO" id="GO:0004519">
    <property type="term" value="F:endonuclease activity"/>
    <property type="evidence" value="ECO:0007669"/>
    <property type="project" value="InterPro"/>
</dbReference>
<dbReference type="GO" id="GO:0008270">
    <property type="term" value="F:zinc ion binding"/>
    <property type="evidence" value="ECO:0007669"/>
    <property type="project" value="InterPro"/>
</dbReference>
<reference evidence="2" key="1">
    <citation type="submission" date="2019-08" db="EMBL/GenBank/DDBJ databases">
        <authorList>
            <person name="Kucharzyk K."/>
            <person name="Murdoch R.W."/>
            <person name="Higgins S."/>
            <person name="Loffler F."/>
        </authorList>
    </citation>
    <scope>NUCLEOTIDE SEQUENCE</scope>
</reference>
<dbReference type="EMBL" id="VSSQ01051775">
    <property type="protein sequence ID" value="MPN05873.1"/>
    <property type="molecule type" value="Genomic_DNA"/>
</dbReference>
<dbReference type="InterPro" id="IPR003615">
    <property type="entry name" value="HNH_nuc"/>
</dbReference>
<name>A0A645EZN8_9ZZZZ</name>
<evidence type="ECO:0000259" key="1">
    <source>
        <dbReference type="PROSITE" id="PS00028"/>
    </source>
</evidence>
<dbReference type="PROSITE" id="PS00028">
    <property type="entry name" value="ZINC_FINGER_C2H2_1"/>
    <property type="match status" value="1"/>
</dbReference>
<sequence length="124" mass="14756">MRKSIKKSDRIKVHEKYNGHCAYCGKLIEYKDMQVDHIRPHREWLDAIVEGENIDSLSNLNPSCKRCNHYKRSLNLEKFRNYIKTLHERISKDYIVKVGLDYGIVNITPFDGKFYYEKIESEGE</sequence>